<evidence type="ECO:0000313" key="3">
    <source>
        <dbReference type="Proteomes" id="UP000567885"/>
    </source>
</evidence>
<dbReference type="Pfam" id="PF20150">
    <property type="entry name" value="2EXR"/>
    <property type="match status" value="1"/>
</dbReference>
<dbReference type="EMBL" id="JAAGWQ010000131">
    <property type="protein sequence ID" value="KAF5664815.1"/>
    <property type="molecule type" value="Genomic_DNA"/>
</dbReference>
<evidence type="ECO:0000259" key="1">
    <source>
        <dbReference type="Pfam" id="PF20150"/>
    </source>
</evidence>
<proteinExistence type="predicted"/>
<name>A0A8H5T8Z8_FUSHE</name>
<sequence>MASPAFHLFSSLPYDIRLLVWEKAIHRYHDDRRGLHYVTLDRDRIRTDKSIRCLYPLNRSWDPSCSVNRSAYLYDEGLWTACKESREIIKKQWGREGWPGGGRPEIEARSHAGGALERYGRCNGSVVIHIDYEYEPKRLIFYPRRDLFCISEARWGSLVRHWGGFWHNIQCSLALEFRPCWNLELAKVDNYYPIKKFSHSLGFLIRALLDLMQPFSRHQDTKLRLIDRNANWTTKNPDEGGCVYYDSEHEYVDIEVDPASTSQHLRRIDGPSQILDFLDHVDRLLKSRFTWFLQHNCGDIPVDMEFSVRKMVILVVRLDNRVMKRNG</sequence>
<gene>
    <name evidence="2" type="ORF">FHETE_6930</name>
</gene>
<evidence type="ECO:0000313" key="2">
    <source>
        <dbReference type="EMBL" id="KAF5664815.1"/>
    </source>
</evidence>
<feature type="domain" description="2EXR" evidence="1">
    <location>
        <begin position="6"/>
        <end position="89"/>
    </location>
</feature>
<dbReference type="Proteomes" id="UP000567885">
    <property type="component" value="Unassembled WGS sequence"/>
</dbReference>
<dbReference type="InterPro" id="IPR045518">
    <property type="entry name" value="2EXR"/>
</dbReference>
<keyword evidence="3" id="KW-1185">Reference proteome</keyword>
<protein>
    <recommendedName>
        <fullName evidence="1">2EXR domain-containing protein</fullName>
    </recommendedName>
</protein>
<comment type="caution">
    <text evidence="2">The sequence shown here is derived from an EMBL/GenBank/DDBJ whole genome shotgun (WGS) entry which is preliminary data.</text>
</comment>
<reference evidence="2 3" key="1">
    <citation type="submission" date="2020-05" db="EMBL/GenBank/DDBJ databases">
        <title>Identification and distribution of gene clusters putatively required for synthesis of sphingolipid metabolism inhibitors in phylogenetically diverse species of the filamentous fungus Fusarium.</title>
        <authorList>
            <person name="Kim H.-S."/>
            <person name="Busman M."/>
            <person name="Brown D.W."/>
            <person name="Divon H."/>
            <person name="Uhlig S."/>
            <person name="Proctor R.H."/>
        </authorList>
    </citation>
    <scope>NUCLEOTIDE SEQUENCE [LARGE SCALE GENOMIC DNA]</scope>
    <source>
        <strain evidence="2 3">NRRL 20693</strain>
    </source>
</reference>
<dbReference type="AlphaFoldDB" id="A0A8H5T8Z8"/>
<dbReference type="OrthoDB" id="3596450at2759"/>
<organism evidence="2 3">
    <name type="scientific">Fusarium heterosporum</name>
    <dbReference type="NCBI Taxonomy" id="42747"/>
    <lineage>
        <taxon>Eukaryota</taxon>
        <taxon>Fungi</taxon>
        <taxon>Dikarya</taxon>
        <taxon>Ascomycota</taxon>
        <taxon>Pezizomycotina</taxon>
        <taxon>Sordariomycetes</taxon>
        <taxon>Hypocreomycetidae</taxon>
        <taxon>Hypocreales</taxon>
        <taxon>Nectriaceae</taxon>
        <taxon>Fusarium</taxon>
        <taxon>Fusarium heterosporum species complex</taxon>
    </lineage>
</organism>
<accession>A0A8H5T8Z8</accession>